<evidence type="ECO:0000313" key="2">
    <source>
        <dbReference type="Proteomes" id="UP001141950"/>
    </source>
</evidence>
<reference evidence="1" key="1">
    <citation type="submission" date="2022-08" db="EMBL/GenBank/DDBJ databases">
        <title>The genomic sequence of strain Paenibacillus sp. SCIV0701.</title>
        <authorList>
            <person name="Zhao H."/>
        </authorList>
    </citation>
    <scope>NUCLEOTIDE SEQUENCE</scope>
    <source>
        <strain evidence="1">SCIV0701</strain>
    </source>
</reference>
<dbReference type="RefSeq" id="WP_257443600.1">
    <property type="nucleotide sequence ID" value="NZ_JANIPJ010000003.1"/>
</dbReference>
<dbReference type="Gene3D" id="3.40.50.2300">
    <property type="match status" value="1"/>
</dbReference>
<gene>
    <name evidence="1" type="ORF">NQZ67_05710</name>
</gene>
<keyword evidence="2" id="KW-1185">Reference proteome</keyword>
<comment type="caution">
    <text evidence="1">The sequence shown here is derived from an EMBL/GenBank/DDBJ whole genome shotgun (WGS) entry which is preliminary data.</text>
</comment>
<accession>A0A9X2S7S5</accession>
<dbReference type="EMBL" id="JANIPJ010000003">
    <property type="protein sequence ID" value="MCR2803376.1"/>
    <property type="molecule type" value="Genomic_DNA"/>
</dbReference>
<organism evidence="1 2">
    <name type="scientific">Paenibacillus soyae</name>
    <dbReference type="NCBI Taxonomy" id="2969249"/>
    <lineage>
        <taxon>Bacteria</taxon>
        <taxon>Bacillati</taxon>
        <taxon>Bacillota</taxon>
        <taxon>Bacilli</taxon>
        <taxon>Bacillales</taxon>
        <taxon>Paenibacillaceae</taxon>
        <taxon>Paenibacillus</taxon>
    </lineage>
</organism>
<evidence type="ECO:0008006" key="3">
    <source>
        <dbReference type="Google" id="ProtNLM"/>
    </source>
</evidence>
<dbReference type="Proteomes" id="UP001141950">
    <property type="component" value="Unassembled WGS sequence"/>
</dbReference>
<evidence type="ECO:0000313" key="1">
    <source>
        <dbReference type="EMBL" id="MCR2803376.1"/>
    </source>
</evidence>
<sequence>MLKSLNGDFSRQSGKEKMLEALGRHGGRIGVVYAHNDEMALGAIEEAVKDLAGGREGGRELPMKIITAGGFFSRETAKKALTTRDY</sequence>
<dbReference type="AlphaFoldDB" id="A0A9X2S7S5"/>
<dbReference type="InterPro" id="IPR028082">
    <property type="entry name" value="Peripla_BP_I"/>
</dbReference>
<proteinExistence type="predicted"/>
<protein>
    <recommendedName>
        <fullName evidence="3">Periplasmic binding protein domain-containing protein</fullName>
    </recommendedName>
</protein>
<name>A0A9X2S7S5_9BACL</name>
<dbReference type="SUPFAM" id="SSF53822">
    <property type="entry name" value="Periplasmic binding protein-like I"/>
    <property type="match status" value="1"/>
</dbReference>